<dbReference type="EMBL" id="KZ293679">
    <property type="protein sequence ID" value="PBK87296.1"/>
    <property type="molecule type" value="Genomic_DNA"/>
</dbReference>
<protein>
    <submittedName>
        <fullName evidence="2">Uncharacterized protein</fullName>
    </submittedName>
</protein>
<feature type="transmembrane region" description="Helical" evidence="1">
    <location>
        <begin position="45"/>
        <end position="71"/>
    </location>
</feature>
<dbReference type="AlphaFoldDB" id="A0A2H3DIM3"/>
<dbReference type="Proteomes" id="UP000217790">
    <property type="component" value="Unassembled WGS sequence"/>
</dbReference>
<keyword evidence="1" id="KW-1133">Transmembrane helix</keyword>
<evidence type="ECO:0000256" key="1">
    <source>
        <dbReference type="SAM" id="Phobius"/>
    </source>
</evidence>
<keyword evidence="3" id="KW-1185">Reference proteome</keyword>
<organism evidence="2 3">
    <name type="scientific">Armillaria gallica</name>
    <name type="common">Bulbous honey fungus</name>
    <name type="synonym">Armillaria bulbosa</name>
    <dbReference type="NCBI Taxonomy" id="47427"/>
    <lineage>
        <taxon>Eukaryota</taxon>
        <taxon>Fungi</taxon>
        <taxon>Dikarya</taxon>
        <taxon>Basidiomycota</taxon>
        <taxon>Agaricomycotina</taxon>
        <taxon>Agaricomycetes</taxon>
        <taxon>Agaricomycetidae</taxon>
        <taxon>Agaricales</taxon>
        <taxon>Marasmiineae</taxon>
        <taxon>Physalacriaceae</taxon>
        <taxon>Armillaria</taxon>
    </lineage>
</organism>
<proteinExistence type="predicted"/>
<dbReference type="InParanoid" id="A0A2H3DIM3"/>
<accession>A0A2H3DIM3</accession>
<name>A0A2H3DIM3_ARMGA</name>
<feature type="transmembrane region" description="Helical" evidence="1">
    <location>
        <begin position="180"/>
        <end position="200"/>
    </location>
</feature>
<evidence type="ECO:0000313" key="3">
    <source>
        <dbReference type="Proteomes" id="UP000217790"/>
    </source>
</evidence>
<evidence type="ECO:0000313" key="2">
    <source>
        <dbReference type="EMBL" id="PBK87296.1"/>
    </source>
</evidence>
<gene>
    <name evidence="2" type="ORF">ARMGADRAFT_463890</name>
</gene>
<reference evidence="3" key="1">
    <citation type="journal article" date="2017" name="Nat. Ecol. Evol.">
        <title>Genome expansion and lineage-specific genetic innovations in the forest pathogenic fungi Armillaria.</title>
        <authorList>
            <person name="Sipos G."/>
            <person name="Prasanna A.N."/>
            <person name="Walter M.C."/>
            <person name="O'Connor E."/>
            <person name="Balint B."/>
            <person name="Krizsan K."/>
            <person name="Kiss B."/>
            <person name="Hess J."/>
            <person name="Varga T."/>
            <person name="Slot J."/>
            <person name="Riley R."/>
            <person name="Boka B."/>
            <person name="Rigling D."/>
            <person name="Barry K."/>
            <person name="Lee J."/>
            <person name="Mihaltcheva S."/>
            <person name="LaButti K."/>
            <person name="Lipzen A."/>
            <person name="Waldron R."/>
            <person name="Moloney N.M."/>
            <person name="Sperisen C."/>
            <person name="Kredics L."/>
            <person name="Vagvoelgyi C."/>
            <person name="Patrignani A."/>
            <person name="Fitzpatrick D."/>
            <person name="Nagy I."/>
            <person name="Doyle S."/>
            <person name="Anderson J.B."/>
            <person name="Grigoriev I.V."/>
            <person name="Gueldener U."/>
            <person name="Muensterkoetter M."/>
            <person name="Nagy L.G."/>
        </authorList>
    </citation>
    <scope>NUCLEOTIDE SEQUENCE [LARGE SCALE GENOMIC DNA]</scope>
    <source>
        <strain evidence="3">Ar21-2</strain>
    </source>
</reference>
<feature type="transmembrane region" description="Helical" evidence="1">
    <location>
        <begin position="91"/>
        <end position="113"/>
    </location>
</feature>
<keyword evidence="1" id="KW-0812">Transmembrane</keyword>
<sequence length="229" mass="25230">MGVRSAILYWLCSRSESPRLNSRANIKSCPRAFSAHTMQLHSNLLCLRLGVMIIAGLTFLGSAFIAAVGWINVKDILNHSLVLILPHQKSVWISAAIYTLIALTSLFGLVAAFKARVKLVDAFKVMQAASLGFSLLIMGLIALFELYSKEYDDEVSVNCKNTEDAATMCRTNVTRGTISGIIYLIWLTQFHGLFIVHGYVEELRRKSPSVNCVAVKLQDMSASVPYSPA</sequence>
<keyword evidence="1" id="KW-0472">Membrane</keyword>
<dbReference type="OMA" id="AVGWINV"/>
<feature type="transmembrane region" description="Helical" evidence="1">
    <location>
        <begin position="125"/>
        <end position="144"/>
    </location>
</feature>
<dbReference type="STRING" id="47427.A0A2H3DIM3"/>
<dbReference type="OrthoDB" id="2918333at2759"/>